<dbReference type="InterPro" id="IPR036291">
    <property type="entry name" value="NAD(P)-bd_dom_sf"/>
</dbReference>
<dbReference type="GO" id="GO:0016616">
    <property type="term" value="F:oxidoreductase activity, acting on the CH-OH group of donors, NAD or NADP as acceptor"/>
    <property type="evidence" value="ECO:0007669"/>
    <property type="project" value="InterPro"/>
</dbReference>
<proteinExistence type="predicted"/>
<reference evidence="2" key="1">
    <citation type="journal article" date="2020" name="Stud. Mycol.">
        <title>101 Dothideomycetes genomes: a test case for predicting lifestyles and emergence of pathogens.</title>
        <authorList>
            <person name="Haridas S."/>
            <person name="Albert R."/>
            <person name="Binder M."/>
            <person name="Bloem J."/>
            <person name="Labutti K."/>
            <person name="Salamov A."/>
            <person name="Andreopoulos B."/>
            <person name="Baker S."/>
            <person name="Barry K."/>
            <person name="Bills G."/>
            <person name="Bluhm B."/>
            <person name="Cannon C."/>
            <person name="Castanera R."/>
            <person name="Culley D."/>
            <person name="Daum C."/>
            <person name="Ezra D."/>
            <person name="Gonzalez J."/>
            <person name="Henrissat B."/>
            <person name="Kuo A."/>
            <person name="Liang C."/>
            <person name="Lipzen A."/>
            <person name="Lutzoni F."/>
            <person name="Magnuson J."/>
            <person name="Mondo S."/>
            <person name="Nolan M."/>
            <person name="Ohm R."/>
            <person name="Pangilinan J."/>
            <person name="Park H.-J."/>
            <person name="Ramirez L."/>
            <person name="Alfaro M."/>
            <person name="Sun H."/>
            <person name="Tritt A."/>
            <person name="Yoshinaga Y."/>
            <person name="Zwiers L.-H."/>
            <person name="Turgeon B."/>
            <person name="Goodwin S."/>
            <person name="Spatafora J."/>
            <person name="Crous P."/>
            <person name="Grigoriev I."/>
        </authorList>
    </citation>
    <scope>NUCLEOTIDE SEQUENCE</scope>
    <source>
        <strain evidence="2">CBS 161.51</strain>
    </source>
</reference>
<keyword evidence="3" id="KW-1185">Reference proteome</keyword>
<protein>
    <submittedName>
        <fullName evidence="2">NAD(P)-binding protein</fullName>
    </submittedName>
</protein>
<evidence type="ECO:0000259" key="1">
    <source>
        <dbReference type="Pfam" id="PF01073"/>
    </source>
</evidence>
<dbReference type="InterPro" id="IPR002225">
    <property type="entry name" value="3Beta_OHSteriod_DH/Estase"/>
</dbReference>
<evidence type="ECO:0000313" key="3">
    <source>
        <dbReference type="Proteomes" id="UP000800038"/>
    </source>
</evidence>
<name>A0A6A5TAQ2_9PLEO</name>
<dbReference type="AlphaFoldDB" id="A0A6A5TAQ2"/>
<dbReference type="Pfam" id="PF01073">
    <property type="entry name" value="3Beta_HSD"/>
    <property type="match status" value="1"/>
</dbReference>
<accession>A0A6A5TAQ2</accession>
<sequence>MYSTTNDAVLLVGGSGFVGHHITSNFIANKSFAKVNVLSRNATASKNKVQGATYLNGDITDEAQMRRIIEQTKPAVIIHAASPSSATGTETEYKQVNIGGTGNLLRAASDSEHVRAFILTSSSTIAKGPEHLDLNEECALANEDPNATAYARSKATADLRVLGANNPKLRQYPSWKGYLATASLRLPIVYGTHDDTTIPGCLNALTNGQTSTTLGDGQNLWSFCSAANVALSHHLLAAALLDPTPKPEYLEVHGEAFNINDGNPYPFWDFAKMTWKFAGFNAYSAPTTRHIPASAALALALVLEWVCFVFTLGLKRPHHLSKEQVEFACFTHTYSIEKARMRLGYKPKVNFERDLQKAVDWCIQEGGWSEKLEGVEGLKMAQA</sequence>
<gene>
    <name evidence="2" type="ORF">EJ02DRAFT_451070</name>
</gene>
<feature type="domain" description="3-beta hydroxysteroid dehydrogenase/isomerase" evidence="1">
    <location>
        <begin position="11"/>
        <end position="282"/>
    </location>
</feature>
<evidence type="ECO:0000313" key="2">
    <source>
        <dbReference type="EMBL" id="KAF1945967.1"/>
    </source>
</evidence>
<dbReference type="EMBL" id="ML976006">
    <property type="protein sequence ID" value="KAF1945967.1"/>
    <property type="molecule type" value="Genomic_DNA"/>
</dbReference>
<dbReference type="Proteomes" id="UP000800038">
    <property type="component" value="Unassembled WGS sequence"/>
</dbReference>
<dbReference type="SUPFAM" id="SSF51735">
    <property type="entry name" value="NAD(P)-binding Rossmann-fold domains"/>
    <property type="match status" value="1"/>
</dbReference>
<dbReference type="PANTHER" id="PTHR43000">
    <property type="entry name" value="DTDP-D-GLUCOSE 4,6-DEHYDRATASE-RELATED"/>
    <property type="match status" value="1"/>
</dbReference>
<dbReference type="GO" id="GO:0006694">
    <property type="term" value="P:steroid biosynthetic process"/>
    <property type="evidence" value="ECO:0007669"/>
    <property type="project" value="InterPro"/>
</dbReference>
<organism evidence="2 3">
    <name type="scientific">Clathrospora elynae</name>
    <dbReference type="NCBI Taxonomy" id="706981"/>
    <lineage>
        <taxon>Eukaryota</taxon>
        <taxon>Fungi</taxon>
        <taxon>Dikarya</taxon>
        <taxon>Ascomycota</taxon>
        <taxon>Pezizomycotina</taxon>
        <taxon>Dothideomycetes</taxon>
        <taxon>Pleosporomycetidae</taxon>
        <taxon>Pleosporales</taxon>
        <taxon>Diademaceae</taxon>
        <taxon>Clathrospora</taxon>
    </lineage>
</organism>
<dbReference type="Gene3D" id="3.40.50.720">
    <property type="entry name" value="NAD(P)-binding Rossmann-like Domain"/>
    <property type="match status" value="1"/>
</dbReference>
<dbReference type="OrthoDB" id="10058185at2759"/>